<evidence type="ECO:0000313" key="2">
    <source>
        <dbReference type="Proteomes" id="UP001161099"/>
    </source>
</evidence>
<dbReference type="Proteomes" id="UP001161099">
    <property type="component" value="Unassembled WGS sequence"/>
</dbReference>
<dbReference type="AlphaFoldDB" id="A0AA42IHV4"/>
<dbReference type="EMBL" id="JAOCDR010000088">
    <property type="protein sequence ID" value="MDH0657758.1"/>
    <property type="molecule type" value="Genomic_DNA"/>
</dbReference>
<proteinExistence type="predicted"/>
<gene>
    <name evidence="1" type="ORF">N5D11_16910</name>
</gene>
<name>A0AA42IHV4_ACIJO</name>
<reference evidence="1" key="1">
    <citation type="submission" date="2022-09" db="EMBL/GenBank/DDBJ databases">
        <title>Intensive care unit water sources are persistently colonized with multi-drug resistant bacteria and are the site of extensive horizontal gene transfer of antibiotic resistance genes.</title>
        <authorList>
            <person name="Diorio-Toth L."/>
        </authorList>
    </citation>
    <scope>NUCLEOTIDE SEQUENCE</scope>
    <source>
        <strain evidence="1">GD03851</strain>
    </source>
</reference>
<comment type="caution">
    <text evidence="1">The sequence shown here is derived from an EMBL/GenBank/DDBJ whole genome shotgun (WGS) entry which is preliminary data.</text>
</comment>
<sequence>MFDSELAKKFLSKIEAMTFEEIDERASRAPSIGIEGLVEHLPSLELLCEEVFEISSNQEVIQLFSITNKANNTNPELRSQENFSFEILSNNEPEYAAAA</sequence>
<dbReference type="RefSeq" id="WP_005098226.1">
    <property type="nucleotide sequence ID" value="NZ_JAOCDR010000088.1"/>
</dbReference>
<organism evidence="1 2">
    <name type="scientific">Acinetobacter johnsonii</name>
    <dbReference type="NCBI Taxonomy" id="40214"/>
    <lineage>
        <taxon>Bacteria</taxon>
        <taxon>Pseudomonadati</taxon>
        <taxon>Pseudomonadota</taxon>
        <taxon>Gammaproteobacteria</taxon>
        <taxon>Moraxellales</taxon>
        <taxon>Moraxellaceae</taxon>
        <taxon>Acinetobacter</taxon>
    </lineage>
</organism>
<evidence type="ECO:0000313" key="1">
    <source>
        <dbReference type="EMBL" id="MDH0657758.1"/>
    </source>
</evidence>
<protein>
    <submittedName>
        <fullName evidence="1">Uncharacterized protein</fullName>
    </submittedName>
</protein>
<accession>A0AA42IHV4</accession>